<gene>
    <name evidence="1" type="ORF">ISP13_05680</name>
</gene>
<organism evidence="1 2">
    <name type="scientific">Dyella lipolytica</name>
    <dbReference type="NCBI Taxonomy" id="1867835"/>
    <lineage>
        <taxon>Bacteria</taxon>
        <taxon>Pseudomonadati</taxon>
        <taxon>Pseudomonadota</taxon>
        <taxon>Gammaproteobacteria</taxon>
        <taxon>Lysobacterales</taxon>
        <taxon>Rhodanobacteraceae</taxon>
        <taxon>Dyella</taxon>
    </lineage>
</organism>
<evidence type="ECO:0000313" key="2">
    <source>
        <dbReference type="Proteomes" id="UP001620405"/>
    </source>
</evidence>
<accession>A0ABW8IVT0</accession>
<protein>
    <submittedName>
        <fullName evidence="1">Uncharacterized protein</fullName>
    </submittedName>
</protein>
<sequence length="94" mass="10197">MLIMVSSPILSNSKSSRSKRLAVRETQSYLPMLTLLLSLVQVTAELLAMRGARDLVYAPMPVNPQLSASGVGMMDGGRLTWGWNNTNGRAIFAS</sequence>
<dbReference type="RefSeq" id="WP_284398407.1">
    <property type="nucleotide sequence ID" value="NZ_BSNQ01000003.1"/>
</dbReference>
<name>A0ABW8IVT0_9GAMM</name>
<dbReference type="Proteomes" id="UP001620405">
    <property type="component" value="Unassembled WGS sequence"/>
</dbReference>
<dbReference type="EMBL" id="JADIKG010000011">
    <property type="protein sequence ID" value="MFK2873016.1"/>
    <property type="molecule type" value="Genomic_DNA"/>
</dbReference>
<proteinExistence type="predicted"/>
<reference evidence="1 2" key="1">
    <citation type="submission" date="2020-10" db="EMBL/GenBank/DDBJ databases">
        <title>Phylogeny of dyella-like bacteria.</title>
        <authorList>
            <person name="Fu J."/>
        </authorList>
    </citation>
    <scope>NUCLEOTIDE SEQUENCE [LARGE SCALE GENOMIC DNA]</scope>
    <source>
        <strain evidence="1 2">DHOB07</strain>
    </source>
</reference>
<evidence type="ECO:0000313" key="1">
    <source>
        <dbReference type="EMBL" id="MFK2873016.1"/>
    </source>
</evidence>
<keyword evidence="2" id="KW-1185">Reference proteome</keyword>
<comment type="caution">
    <text evidence="1">The sequence shown here is derived from an EMBL/GenBank/DDBJ whole genome shotgun (WGS) entry which is preliminary data.</text>
</comment>